<comment type="caution">
    <text evidence="4">The sequence shown here is derived from an EMBL/GenBank/DDBJ whole genome shotgun (WGS) entry which is preliminary data.</text>
</comment>
<dbReference type="Gene3D" id="3.90.226.10">
    <property type="entry name" value="2-enoyl-CoA Hydratase, Chain A, domain 1"/>
    <property type="match status" value="1"/>
</dbReference>
<dbReference type="SUPFAM" id="SSF52096">
    <property type="entry name" value="ClpP/crotonase"/>
    <property type="match status" value="1"/>
</dbReference>
<dbReference type="InterPro" id="IPR029045">
    <property type="entry name" value="ClpP/crotonase-like_dom_sf"/>
</dbReference>
<dbReference type="GO" id="GO:0004300">
    <property type="term" value="F:enoyl-CoA hydratase activity"/>
    <property type="evidence" value="ECO:0007669"/>
    <property type="project" value="UniProtKB-EC"/>
</dbReference>
<dbReference type="EMBL" id="VLTJ01000010">
    <property type="protein sequence ID" value="TSH97309.1"/>
    <property type="molecule type" value="Genomic_DNA"/>
</dbReference>
<keyword evidence="2 4" id="KW-0456">Lyase</keyword>
<reference evidence="4 5" key="1">
    <citation type="submission" date="2019-07" db="EMBL/GenBank/DDBJ databases">
        <title>Qingshengfaniella alkalisoli gen. nov., sp. nov., isolated from saline soil.</title>
        <authorList>
            <person name="Xu L."/>
            <person name="Huang X.-X."/>
            <person name="Sun J.-Q."/>
        </authorList>
    </citation>
    <scope>NUCLEOTIDE SEQUENCE [LARGE SCALE GENOMIC DNA]</scope>
    <source>
        <strain evidence="4 5">DSM 27279</strain>
    </source>
</reference>
<protein>
    <submittedName>
        <fullName evidence="4">Enoyl-CoA hydratase</fullName>
        <ecNumber evidence="4">4.2.1.17</ecNumber>
    </submittedName>
</protein>
<evidence type="ECO:0000256" key="1">
    <source>
        <dbReference type="ARBA" id="ARBA00005254"/>
    </source>
</evidence>
<dbReference type="RefSeq" id="WP_143947264.1">
    <property type="nucleotide sequence ID" value="NZ_BAABMB010000001.1"/>
</dbReference>
<sequence length="265" mass="28602">MTTATPPSVHGTVADGIATLTIDNPRRLNAMTLGMWDQLHRLVRDYGEREDVRVLVLRGAGERAFVSGADISEFGEQRDSPEQVARYGAAVHAAQASLSQCAKPVVAAIRGICIGGGIGLALACDLRYASASTRFRMPAARLGLGYDLRSTRRMVEMLGAPRAVELFFTARMFDGTEAERCGVVHRSFADEIFEDELAGIVAGIAGNAPLTLRAAKLAVRHILAEPDAPDAASVEAAVQACFDSEDYREGQQAFQDKRPPRFRGR</sequence>
<evidence type="ECO:0000313" key="4">
    <source>
        <dbReference type="EMBL" id="TSH97309.1"/>
    </source>
</evidence>
<dbReference type="NCBIfam" id="NF004781">
    <property type="entry name" value="PRK06127.1"/>
    <property type="match status" value="1"/>
</dbReference>
<dbReference type="Proteomes" id="UP000318405">
    <property type="component" value="Unassembled WGS sequence"/>
</dbReference>
<organism evidence="4 5">
    <name type="scientific">Verticiella sediminum</name>
    <dbReference type="NCBI Taxonomy" id="1247510"/>
    <lineage>
        <taxon>Bacteria</taxon>
        <taxon>Pseudomonadati</taxon>
        <taxon>Pseudomonadota</taxon>
        <taxon>Betaproteobacteria</taxon>
        <taxon>Burkholderiales</taxon>
        <taxon>Alcaligenaceae</taxon>
        <taxon>Verticiella</taxon>
    </lineage>
</organism>
<comment type="similarity">
    <text evidence="1 3">Belongs to the enoyl-CoA hydratase/isomerase family.</text>
</comment>
<dbReference type="Gene3D" id="1.10.12.10">
    <property type="entry name" value="Lyase 2-enoyl-coa Hydratase, Chain A, domain 2"/>
    <property type="match status" value="1"/>
</dbReference>
<gene>
    <name evidence="4" type="ORF">FOZ76_06150</name>
</gene>
<dbReference type="GO" id="GO:0006635">
    <property type="term" value="P:fatty acid beta-oxidation"/>
    <property type="evidence" value="ECO:0007669"/>
    <property type="project" value="TreeGrafter"/>
</dbReference>
<evidence type="ECO:0000256" key="3">
    <source>
        <dbReference type="RuleBase" id="RU003707"/>
    </source>
</evidence>
<dbReference type="PANTHER" id="PTHR11941:SF54">
    <property type="entry name" value="ENOYL-COA HYDRATASE, MITOCHONDRIAL"/>
    <property type="match status" value="1"/>
</dbReference>
<dbReference type="EC" id="4.2.1.17" evidence="4"/>
<dbReference type="PROSITE" id="PS00166">
    <property type="entry name" value="ENOYL_COA_HYDRATASE"/>
    <property type="match status" value="1"/>
</dbReference>
<dbReference type="AlphaFoldDB" id="A0A556AWI9"/>
<evidence type="ECO:0000256" key="2">
    <source>
        <dbReference type="ARBA" id="ARBA00023239"/>
    </source>
</evidence>
<dbReference type="InterPro" id="IPR001753">
    <property type="entry name" value="Enoyl-CoA_hydra/iso"/>
</dbReference>
<dbReference type="OrthoDB" id="9148881at2"/>
<dbReference type="PANTHER" id="PTHR11941">
    <property type="entry name" value="ENOYL-COA HYDRATASE-RELATED"/>
    <property type="match status" value="1"/>
</dbReference>
<keyword evidence="5" id="KW-1185">Reference proteome</keyword>
<accession>A0A556AWI9</accession>
<dbReference type="InterPro" id="IPR014748">
    <property type="entry name" value="Enoyl-CoA_hydra_C"/>
</dbReference>
<dbReference type="CDD" id="cd06558">
    <property type="entry name" value="crotonase-like"/>
    <property type="match status" value="1"/>
</dbReference>
<name>A0A556AWI9_9BURK</name>
<dbReference type="Pfam" id="PF00378">
    <property type="entry name" value="ECH_1"/>
    <property type="match status" value="1"/>
</dbReference>
<evidence type="ECO:0000313" key="5">
    <source>
        <dbReference type="Proteomes" id="UP000318405"/>
    </source>
</evidence>
<proteinExistence type="inferred from homology"/>
<dbReference type="InterPro" id="IPR018376">
    <property type="entry name" value="Enoyl-CoA_hyd/isom_CS"/>
</dbReference>